<keyword evidence="4 10" id="KW-0812">Transmembrane</keyword>
<dbReference type="Proteomes" id="UP000309117">
    <property type="component" value="Unassembled WGS sequence"/>
</dbReference>
<protein>
    <submittedName>
        <fullName evidence="12">Sodium:proton antiporter</fullName>
    </submittedName>
</protein>
<evidence type="ECO:0000313" key="13">
    <source>
        <dbReference type="Proteomes" id="UP000309117"/>
    </source>
</evidence>
<feature type="transmembrane region" description="Helical" evidence="10">
    <location>
        <begin position="282"/>
        <end position="302"/>
    </location>
</feature>
<dbReference type="PANTHER" id="PTHR10110">
    <property type="entry name" value="SODIUM/HYDROGEN EXCHANGER"/>
    <property type="match status" value="1"/>
</dbReference>
<dbReference type="InterPro" id="IPR018422">
    <property type="entry name" value="Cation/H_exchanger_CPA1"/>
</dbReference>
<keyword evidence="8 10" id="KW-0472">Membrane</keyword>
<evidence type="ECO:0000256" key="4">
    <source>
        <dbReference type="ARBA" id="ARBA00022692"/>
    </source>
</evidence>
<dbReference type="PANTHER" id="PTHR10110:SF86">
    <property type="entry name" value="SODIUM_HYDROGEN EXCHANGER 7"/>
    <property type="match status" value="1"/>
</dbReference>
<evidence type="ECO:0000313" key="12">
    <source>
        <dbReference type="EMBL" id="TGY17681.1"/>
    </source>
</evidence>
<evidence type="ECO:0000256" key="2">
    <source>
        <dbReference type="ARBA" id="ARBA00022448"/>
    </source>
</evidence>
<evidence type="ECO:0000256" key="3">
    <source>
        <dbReference type="ARBA" id="ARBA00022475"/>
    </source>
</evidence>
<feature type="transmembrane region" description="Helical" evidence="10">
    <location>
        <begin position="377"/>
        <end position="401"/>
    </location>
</feature>
<feature type="transmembrane region" description="Helical" evidence="10">
    <location>
        <begin position="83"/>
        <end position="103"/>
    </location>
</feature>
<keyword evidence="2" id="KW-0813">Transport</keyword>
<comment type="subcellular location">
    <subcellularLocation>
        <location evidence="1">Cell membrane</location>
        <topology evidence="1">Multi-pass membrane protein</topology>
    </subcellularLocation>
</comment>
<dbReference type="Pfam" id="PF00999">
    <property type="entry name" value="Na_H_Exchanger"/>
    <property type="match status" value="1"/>
</dbReference>
<dbReference type="GO" id="GO:0015386">
    <property type="term" value="F:potassium:proton antiporter activity"/>
    <property type="evidence" value="ECO:0007669"/>
    <property type="project" value="TreeGrafter"/>
</dbReference>
<feature type="transmembrane region" description="Helical" evidence="10">
    <location>
        <begin position="345"/>
        <end position="365"/>
    </location>
</feature>
<evidence type="ECO:0000256" key="10">
    <source>
        <dbReference type="SAM" id="Phobius"/>
    </source>
</evidence>
<dbReference type="EMBL" id="SRYV01000001">
    <property type="protein sequence ID" value="TGY17681.1"/>
    <property type="molecule type" value="Genomic_DNA"/>
</dbReference>
<feature type="transmembrane region" description="Helical" evidence="10">
    <location>
        <begin position="55"/>
        <end position="71"/>
    </location>
</feature>
<gene>
    <name evidence="12" type="ORF">E5351_00810</name>
</gene>
<dbReference type="Gene3D" id="6.10.140.1330">
    <property type="match status" value="1"/>
</dbReference>
<feature type="transmembrane region" description="Helical" evidence="10">
    <location>
        <begin position="6"/>
        <end position="25"/>
    </location>
</feature>
<feature type="domain" description="Cation/H+ exchanger transmembrane" evidence="11">
    <location>
        <begin position="17"/>
        <end position="401"/>
    </location>
</feature>
<evidence type="ECO:0000256" key="7">
    <source>
        <dbReference type="ARBA" id="ARBA00023065"/>
    </source>
</evidence>
<dbReference type="GO" id="GO:0015385">
    <property type="term" value="F:sodium:proton antiporter activity"/>
    <property type="evidence" value="ECO:0007669"/>
    <property type="project" value="InterPro"/>
</dbReference>
<evidence type="ECO:0000259" key="11">
    <source>
        <dbReference type="Pfam" id="PF00999"/>
    </source>
</evidence>
<feature type="transmembrane region" description="Helical" evidence="10">
    <location>
        <begin position="245"/>
        <end position="262"/>
    </location>
</feature>
<dbReference type="InterPro" id="IPR006153">
    <property type="entry name" value="Cation/H_exchanger_TM"/>
</dbReference>
<keyword evidence="5 10" id="KW-1133">Transmembrane helix</keyword>
<dbReference type="GO" id="GO:0051453">
    <property type="term" value="P:regulation of intracellular pH"/>
    <property type="evidence" value="ECO:0007669"/>
    <property type="project" value="TreeGrafter"/>
</dbReference>
<evidence type="ECO:0000256" key="9">
    <source>
        <dbReference type="ARBA" id="ARBA00023201"/>
    </source>
</evidence>
<evidence type="ECO:0000256" key="6">
    <source>
        <dbReference type="ARBA" id="ARBA00023053"/>
    </source>
</evidence>
<dbReference type="GO" id="GO:0005886">
    <property type="term" value="C:plasma membrane"/>
    <property type="evidence" value="ECO:0007669"/>
    <property type="project" value="UniProtKB-SubCell"/>
</dbReference>
<dbReference type="RefSeq" id="WP_004042628.1">
    <property type="nucleotide sequence ID" value="NZ_AQFR02000003.1"/>
</dbReference>
<proteinExistence type="predicted"/>
<keyword evidence="7" id="KW-0406">Ion transport</keyword>
<reference evidence="12 13" key="1">
    <citation type="submission" date="2019-04" db="EMBL/GenBank/DDBJ databases">
        <title>Microbes associate with the intestines of laboratory mice.</title>
        <authorList>
            <person name="Navarre W."/>
            <person name="Wong E."/>
            <person name="Huang K."/>
            <person name="Tropini C."/>
            <person name="Ng K."/>
            <person name="Yu B."/>
        </authorList>
    </citation>
    <scope>NUCLEOTIDE SEQUENCE [LARGE SCALE GENOMIC DNA]</scope>
    <source>
        <strain evidence="12 13">NM61_E11</strain>
    </source>
</reference>
<feature type="transmembrane region" description="Helical" evidence="10">
    <location>
        <begin position="219"/>
        <end position="239"/>
    </location>
</feature>
<dbReference type="AlphaFoldDB" id="A0A4S2BS76"/>
<accession>A0A4S2BS76</accession>
<evidence type="ECO:0000256" key="5">
    <source>
        <dbReference type="ARBA" id="ARBA00022989"/>
    </source>
</evidence>
<feature type="transmembrane region" description="Helical" evidence="10">
    <location>
        <begin position="314"/>
        <end position="333"/>
    </location>
</feature>
<organism evidence="12 13">
    <name type="scientific">Lactobacillus intestinalis</name>
    <dbReference type="NCBI Taxonomy" id="151781"/>
    <lineage>
        <taxon>Bacteria</taxon>
        <taxon>Bacillati</taxon>
        <taxon>Bacillota</taxon>
        <taxon>Bacilli</taxon>
        <taxon>Lactobacillales</taxon>
        <taxon>Lactobacillaceae</taxon>
        <taxon>Lactobacillus</taxon>
    </lineage>
</organism>
<sequence length="528" mass="59961">MQIVNLTIIVVLLAALAMLVQNYLFKKVSVNYISFALGMLITLVPTFNFSFNPEFFMGIIIAPLLFFEGQQNRIYSIARSWRSIVSITVVMIIIATAAGTLGLKWLFGLSFPVSLILAAISTPTDATATESVIHGLKIPASVNKYLKNESLFNDASGIILLNMGVSWYTFKHLEVWHTFVDFLYSAGGGIILGLVFSFVLILLRQKIMRLSGYFSNENFTTMTPIVVIYILTPIILYYLAEHIHVSGIIAVVVAGLAHNAEFERSKLTDVYNIYNDFQISHILSEILNSVVFIGLGTNIVLATRGNLLPNRIDLAIEVGVLLYVVNILVRYAYSCLVLKLSNKDAWIFSLGGIHGAVTYALAYTLDNTLVSVNNFHLVLFSEATLILLSMIVPTFLFRFILPKDKPDIEKKKVIDQVKEEMVNYALAELDKIYLPKKFRKQLIFDLHAQINETSIEDFLRELKKSIKQPELTPEEHEFRDEIYRYAFRLERNYLGQIAQKEQEYRSGFLTLYREILLAEVLYLHSDEE</sequence>
<feature type="transmembrane region" description="Helical" evidence="10">
    <location>
        <begin position="182"/>
        <end position="203"/>
    </location>
</feature>
<evidence type="ECO:0000256" key="1">
    <source>
        <dbReference type="ARBA" id="ARBA00004651"/>
    </source>
</evidence>
<comment type="caution">
    <text evidence="12">The sequence shown here is derived from an EMBL/GenBank/DDBJ whole genome shotgun (WGS) entry which is preliminary data.</text>
</comment>
<name>A0A4S2BS76_9LACO</name>
<keyword evidence="6" id="KW-0915">Sodium</keyword>
<evidence type="ECO:0000256" key="8">
    <source>
        <dbReference type="ARBA" id="ARBA00023136"/>
    </source>
</evidence>
<keyword evidence="3" id="KW-1003">Cell membrane</keyword>
<dbReference type="GO" id="GO:0098719">
    <property type="term" value="P:sodium ion import across plasma membrane"/>
    <property type="evidence" value="ECO:0007669"/>
    <property type="project" value="TreeGrafter"/>
</dbReference>
<keyword evidence="9" id="KW-0739">Sodium transport</keyword>